<organism evidence="2 3">
    <name type="scientific">Bacillus pumilus</name>
    <name type="common">Bacillus mesentericus</name>
    <dbReference type="NCBI Taxonomy" id="1408"/>
    <lineage>
        <taxon>Bacteria</taxon>
        <taxon>Bacillati</taxon>
        <taxon>Bacillota</taxon>
        <taxon>Bacilli</taxon>
        <taxon>Bacillales</taxon>
        <taxon>Bacillaceae</taxon>
        <taxon>Bacillus</taxon>
    </lineage>
</organism>
<proteinExistence type="predicted"/>
<evidence type="ECO:0000313" key="2">
    <source>
        <dbReference type="EMBL" id="MDR4251842.1"/>
    </source>
</evidence>
<dbReference type="EMBL" id="VKQA01000006">
    <property type="protein sequence ID" value="MDR4251842.1"/>
    <property type="molecule type" value="Genomic_DNA"/>
</dbReference>
<dbReference type="InterPro" id="IPR011991">
    <property type="entry name" value="ArsR-like_HTH"/>
</dbReference>
<dbReference type="InterPro" id="IPR036388">
    <property type="entry name" value="WH-like_DNA-bd_sf"/>
</dbReference>
<evidence type="ECO:0000256" key="1">
    <source>
        <dbReference type="ARBA" id="ARBA00023125"/>
    </source>
</evidence>
<dbReference type="Gene3D" id="1.10.10.10">
    <property type="entry name" value="Winged helix-like DNA-binding domain superfamily/Winged helix DNA-binding domain"/>
    <property type="match status" value="1"/>
</dbReference>
<dbReference type="RefSeq" id="WP_309416332.1">
    <property type="nucleotide sequence ID" value="NZ_CP187658.1"/>
</dbReference>
<accession>A0AAE4BAV3</accession>
<dbReference type="CDD" id="cd00090">
    <property type="entry name" value="HTH_ARSR"/>
    <property type="match status" value="1"/>
</dbReference>
<dbReference type="GO" id="GO:0003677">
    <property type="term" value="F:DNA binding"/>
    <property type="evidence" value="ECO:0007669"/>
    <property type="project" value="UniProtKB-KW"/>
</dbReference>
<name>A0AAE4BAV3_BACPU</name>
<dbReference type="InterPro" id="IPR027417">
    <property type="entry name" value="P-loop_NTPase"/>
</dbReference>
<comment type="caution">
    <text evidence="2">The sequence shown here is derived from an EMBL/GenBank/DDBJ whole genome shotgun (WGS) entry which is preliminary data.</text>
</comment>
<protein>
    <submittedName>
        <fullName evidence="2">Winged helix-turn-helix transcriptional regulator</fullName>
    </submittedName>
</protein>
<reference evidence="2" key="1">
    <citation type="submission" date="2019-07" db="EMBL/GenBank/DDBJ databases">
        <title>Phylogenomic Reclassification of ATCC Bacillus Strains and Various Taxa within the Genus Bacillus.</title>
        <authorList>
            <person name="Riojas M.A."/>
            <person name="Frank A.M."/>
            <person name="Fenn S.L."/>
            <person name="King S."/>
            <person name="Brower S."/>
            <person name="Hazbon M.H."/>
        </authorList>
    </citation>
    <scope>NUCLEOTIDE SEQUENCE</scope>
    <source>
        <strain evidence="2">ATCC 27142</strain>
    </source>
</reference>
<dbReference type="InterPro" id="IPR036390">
    <property type="entry name" value="WH_DNA-bd_sf"/>
</dbReference>
<keyword evidence="1" id="KW-0238">DNA-binding</keyword>
<dbReference type="AlphaFoldDB" id="A0AAE4BAV3"/>
<evidence type="ECO:0000313" key="3">
    <source>
        <dbReference type="Proteomes" id="UP001182042"/>
    </source>
</evidence>
<dbReference type="SUPFAM" id="SSF52540">
    <property type="entry name" value="P-loop containing nucleoside triphosphate hydrolases"/>
    <property type="match status" value="1"/>
</dbReference>
<gene>
    <name evidence="2" type="ORF">FO508_16110</name>
</gene>
<dbReference type="SUPFAM" id="SSF46785">
    <property type="entry name" value="Winged helix' DNA-binding domain"/>
    <property type="match status" value="1"/>
</dbReference>
<dbReference type="Gene3D" id="3.40.50.300">
    <property type="entry name" value="P-loop containing nucleotide triphosphate hydrolases"/>
    <property type="match status" value="1"/>
</dbReference>
<dbReference type="Proteomes" id="UP001182042">
    <property type="component" value="Unassembled WGS sequence"/>
</dbReference>
<sequence>MYSDEIKSNFFEMVDSLKKSRRADLSDINDDSRIIEKLYTDPLHNNLIFSTCMKANTTILVGRKGTGKSTIIARLQHEIRKSKDKLSVYLDVKNIYEQSKTYTYNEAEYQGLMHQVDLRKYLVAKSFLSAILKEIKDEVKTNSLRFQLARITKLFGPDKKKFESEIEDIFKSINNDEYKDITVLKNKQLINNTGLEQKDTTLHRIEGSVSAAATNSSFELKAIRENKSENTVNDNTQATFAEVLLRHFNPATIIEQIKKLLSKIGIKYVFICLDDFSEIDEDAMKIFVDTIISPLNNWSDEFFKFKISAYPGRYYLGEIDPTKIDQIKLDYYDLYTSTKVTETEREAAENIKRLLEKRSQYFCETHFGHFIDSKQDVDEYYAVLFRASSNVPRNVGWILWYANQNSVSKNRGMNIRDLEVAAERYYVDSIEIFFTQNRYMRESFREKLGKYHLKVLLNEFITGARKNKSEIMASESKIWEKDRTNPPTSHFYINKDNYEDILQTLELNYFITKYNEQKDQDSRDLMSFYSLNYGLCMKENITYGRGSDRKYVIQRRFNYNKTIEGFLNTAKKIICDNCGITYPIDSLEKLKFYDMLCPRCKIGKCHVEDVEVAIPGEKPDELLLPEIELAALNSLRISQPQYATQLAQELDTTMQKVSKVIDKLEDKELVIRKRENGAAGKRTYYYLTETARELYFLEG</sequence>